<name>A0A9D2EGP7_9MICO</name>
<keyword evidence="1" id="KW-0560">Oxidoreductase</keyword>
<accession>A0A9D2EGP7</accession>
<dbReference type="InterPro" id="IPR011576">
    <property type="entry name" value="Pyridox_Oxase_N"/>
</dbReference>
<dbReference type="InterPro" id="IPR019920">
    <property type="entry name" value="F420-binding_dom_put"/>
</dbReference>
<dbReference type="SUPFAM" id="SSF50475">
    <property type="entry name" value="FMN-binding split barrel"/>
    <property type="match status" value="1"/>
</dbReference>
<evidence type="ECO:0000259" key="2">
    <source>
        <dbReference type="Pfam" id="PF01243"/>
    </source>
</evidence>
<comment type="caution">
    <text evidence="3">The sequence shown here is derived from an EMBL/GenBank/DDBJ whole genome shotgun (WGS) entry which is preliminary data.</text>
</comment>
<sequence length="132" mass="14961">MTAMSEAAKQLLNEPEYAVLATVEPDGQPQLSVVWMAREHSDVLISTVRGRRKEQNLRRDPRATLLLYPADNPQEYVEIRGQVTLDDDPDGSLIQALSQKYTGKPYTADEGTDHERVVVRLRPHHVVHRIGH</sequence>
<dbReference type="GO" id="GO:0016627">
    <property type="term" value="F:oxidoreductase activity, acting on the CH-CH group of donors"/>
    <property type="evidence" value="ECO:0007669"/>
    <property type="project" value="TreeGrafter"/>
</dbReference>
<dbReference type="InterPro" id="IPR052019">
    <property type="entry name" value="F420H2_bilvrd_red/Heme_oxyg"/>
</dbReference>
<reference evidence="3" key="2">
    <citation type="submission" date="2021-04" db="EMBL/GenBank/DDBJ databases">
        <authorList>
            <person name="Gilroy R."/>
        </authorList>
    </citation>
    <scope>NUCLEOTIDE SEQUENCE</scope>
    <source>
        <strain evidence="3">ChiGjej4B4-7305</strain>
    </source>
</reference>
<dbReference type="GO" id="GO:0070967">
    <property type="term" value="F:coenzyme F420 binding"/>
    <property type="evidence" value="ECO:0007669"/>
    <property type="project" value="TreeGrafter"/>
</dbReference>
<dbReference type="NCBIfam" id="TIGR03618">
    <property type="entry name" value="Rv1155_F420"/>
    <property type="match status" value="1"/>
</dbReference>
<gene>
    <name evidence="3" type="ORF">H9815_16730</name>
</gene>
<evidence type="ECO:0000313" key="3">
    <source>
        <dbReference type="EMBL" id="HIZ37423.1"/>
    </source>
</evidence>
<evidence type="ECO:0000256" key="1">
    <source>
        <dbReference type="ARBA" id="ARBA00023002"/>
    </source>
</evidence>
<evidence type="ECO:0000313" key="4">
    <source>
        <dbReference type="Proteomes" id="UP000824037"/>
    </source>
</evidence>
<dbReference type="InterPro" id="IPR012349">
    <property type="entry name" value="Split_barrel_FMN-bd"/>
</dbReference>
<proteinExistence type="predicted"/>
<protein>
    <submittedName>
        <fullName evidence="3">PPOX class F420-dependent oxidoreductase</fullName>
    </submittedName>
</protein>
<reference evidence="3" key="1">
    <citation type="journal article" date="2021" name="PeerJ">
        <title>Extensive microbial diversity within the chicken gut microbiome revealed by metagenomics and culture.</title>
        <authorList>
            <person name="Gilroy R."/>
            <person name="Ravi A."/>
            <person name="Getino M."/>
            <person name="Pursley I."/>
            <person name="Horton D.L."/>
            <person name="Alikhan N.F."/>
            <person name="Baker D."/>
            <person name="Gharbi K."/>
            <person name="Hall N."/>
            <person name="Watson M."/>
            <person name="Adriaenssens E.M."/>
            <person name="Foster-Nyarko E."/>
            <person name="Jarju S."/>
            <person name="Secka A."/>
            <person name="Antonio M."/>
            <person name="Oren A."/>
            <person name="Chaudhuri R.R."/>
            <person name="La Ragione R."/>
            <person name="Hildebrand F."/>
            <person name="Pallen M.J."/>
        </authorList>
    </citation>
    <scope>NUCLEOTIDE SEQUENCE</scope>
    <source>
        <strain evidence="3">ChiGjej4B4-7305</strain>
    </source>
</reference>
<dbReference type="PANTHER" id="PTHR35176">
    <property type="entry name" value="HEME OXYGENASE HI_0854-RELATED"/>
    <property type="match status" value="1"/>
</dbReference>
<dbReference type="PANTHER" id="PTHR35176:SF6">
    <property type="entry name" value="HEME OXYGENASE HI_0854-RELATED"/>
    <property type="match status" value="1"/>
</dbReference>
<dbReference type="Pfam" id="PF01243">
    <property type="entry name" value="PNPOx_N"/>
    <property type="match status" value="1"/>
</dbReference>
<dbReference type="Gene3D" id="2.30.110.10">
    <property type="entry name" value="Electron Transport, Fmn-binding Protein, Chain A"/>
    <property type="match status" value="1"/>
</dbReference>
<dbReference type="AlphaFoldDB" id="A0A9D2EGP7"/>
<dbReference type="GO" id="GO:0005829">
    <property type="term" value="C:cytosol"/>
    <property type="evidence" value="ECO:0007669"/>
    <property type="project" value="TreeGrafter"/>
</dbReference>
<organism evidence="3 4">
    <name type="scientific">Candidatus Ruania gallistercoris</name>
    <dbReference type="NCBI Taxonomy" id="2838746"/>
    <lineage>
        <taxon>Bacteria</taxon>
        <taxon>Bacillati</taxon>
        <taxon>Actinomycetota</taxon>
        <taxon>Actinomycetes</taxon>
        <taxon>Micrococcales</taxon>
        <taxon>Ruaniaceae</taxon>
        <taxon>Ruania</taxon>
    </lineage>
</organism>
<dbReference type="Proteomes" id="UP000824037">
    <property type="component" value="Unassembled WGS sequence"/>
</dbReference>
<dbReference type="EMBL" id="DXBY01000286">
    <property type="protein sequence ID" value="HIZ37423.1"/>
    <property type="molecule type" value="Genomic_DNA"/>
</dbReference>
<feature type="domain" description="Pyridoxamine 5'-phosphate oxidase N-terminal" evidence="2">
    <location>
        <begin position="4"/>
        <end position="126"/>
    </location>
</feature>